<organism evidence="6 7">
    <name type="scientific">Roseomonas alba</name>
    <dbReference type="NCBI Taxonomy" id="2846776"/>
    <lineage>
        <taxon>Bacteria</taxon>
        <taxon>Pseudomonadati</taxon>
        <taxon>Pseudomonadota</taxon>
        <taxon>Alphaproteobacteria</taxon>
        <taxon>Acetobacterales</taxon>
        <taxon>Roseomonadaceae</taxon>
        <taxon>Roseomonas</taxon>
    </lineage>
</organism>
<feature type="transmembrane region" description="Helical" evidence="4">
    <location>
        <begin position="398"/>
        <end position="415"/>
    </location>
</feature>
<dbReference type="InterPro" id="IPR011701">
    <property type="entry name" value="MFS"/>
</dbReference>
<feature type="transmembrane region" description="Helical" evidence="4">
    <location>
        <begin position="278"/>
        <end position="297"/>
    </location>
</feature>
<keyword evidence="1 4" id="KW-0812">Transmembrane</keyword>
<protein>
    <submittedName>
        <fullName evidence="6">MFS transporter</fullName>
    </submittedName>
</protein>
<feature type="transmembrane region" description="Helical" evidence="4">
    <location>
        <begin position="174"/>
        <end position="195"/>
    </location>
</feature>
<dbReference type="CDD" id="cd17355">
    <property type="entry name" value="MFS_YcxA_like"/>
    <property type="match status" value="1"/>
</dbReference>
<evidence type="ECO:0000256" key="4">
    <source>
        <dbReference type="SAM" id="Phobius"/>
    </source>
</evidence>
<evidence type="ECO:0000256" key="3">
    <source>
        <dbReference type="ARBA" id="ARBA00023136"/>
    </source>
</evidence>
<dbReference type="EMBL" id="JAHYBZ010000007">
    <property type="protein sequence ID" value="MBW6400094.1"/>
    <property type="molecule type" value="Genomic_DNA"/>
</dbReference>
<feature type="transmembrane region" description="Helical" evidence="4">
    <location>
        <begin position="20"/>
        <end position="44"/>
    </location>
</feature>
<evidence type="ECO:0000313" key="6">
    <source>
        <dbReference type="EMBL" id="MBW6400094.1"/>
    </source>
</evidence>
<evidence type="ECO:0000256" key="2">
    <source>
        <dbReference type="ARBA" id="ARBA00022989"/>
    </source>
</evidence>
<proteinExistence type="predicted"/>
<dbReference type="InterPro" id="IPR020846">
    <property type="entry name" value="MFS_dom"/>
</dbReference>
<evidence type="ECO:0000259" key="5">
    <source>
        <dbReference type="PROSITE" id="PS50850"/>
    </source>
</evidence>
<dbReference type="PROSITE" id="PS50850">
    <property type="entry name" value="MFS"/>
    <property type="match status" value="1"/>
</dbReference>
<feature type="transmembrane region" description="Helical" evidence="4">
    <location>
        <begin position="364"/>
        <end position="386"/>
    </location>
</feature>
<name>A0ABS7ACQ7_9PROT</name>
<feature type="transmembrane region" description="Helical" evidence="4">
    <location>
        <begin position="112"/>
        <end position="133"/>
    </location>
</feature>
<dbReference type="PANTHER" id="PTHR11360">
    <property type="entry name" value="MONOCARBOXYLATE TRANSPORTER"/>
    <property type="match status" value="1"/>
</dbReference>
<feature type="transmembrane region" description="Helical" evidence="4">
    <location>
        <begin position="145"/>
        <end position="168"/>
    </location>
</feature>
<dbReference type="RefSeq" id="WP_219764707.1">
    <property type="nucleotide sequence ID" value="NZ_JAHYBZ010000007.1"/>
</dbReference>
<dbReference type="Proteomes" id="UP001196565">
    <property type="component" value="Unassembled WGS sequence"/>
</dbReference>
<dbReference type="PANTHER" id="PTHR11360:SF290">
    <property type="entry name" value="MONOCARBOXYLATE MFS PERMEASE"/>
    <property type="match status" value="1"/>
</dbReference>
<accession>A0ABS7ACQ7</accession>
<dbReference type="SUPFAM" id="SSF103473">
    <property type="entry name" value="MFS general substrate transporter"/>
    <property type="match status" value="1"/>
</dbReference>
<feature type="transmembrane region" description="Helical" evidence="4">
    <location>
        <begin position="239"/>
        <end position="258"/>
    </location>
</feature>
<gene>
    <name evidence="6" type="ORF">KPL78_19700</name>
</gene>
<dbReference type="Gene3D" id="1.20.1250.20">
    <property type="entry name" value="MFS general substrate transporter like domains"/>
    <property type="match status" value="2"/>
</dbReference>
<sequence>MFAAPLAAALARRGVHYGWVMVALTFLIALSSAGALGVLGALLLPVQRETGWEISAISGALALRLLLFGLMAPFAAALLQRYGLRRMVALALTLVAAGLLLSMNMTRVWELWLYWGAITGIGTGMTALVLGATVANRWFVARRGLVLGMLTAANATGQLAFLPLGAWLAQNEGWRFALAPGLIACAIAALLMVLFGRNHPSELGLPAYGEDRVAPPPAPGANPVRTAFAVLAEAAQTRIFWILFITFMICGLSTNGLMQTHFIPLCADFGMAEVQAASVLAMIGIFDFIGTIGSGWLSDRFDNRKLLFWYYGLRGLSLLWLPSSSFSLIGLSLFAVFYGLDWIATVPPTVKLAGSAFGREKAPIVFGWIFTGHQLGAALAAGLGGLSRDVLASYLPAFYLAGGACLIAAVLALGARRPSDTVISPTAAAPSRG</sequence>
<dbReference type="Pfam" id="PF07690">
    <property type="entry name" value="MFS_1"/>
    <property type="match status" value="1"/>
</dbReference>
<keyword evidence="3 4" id="KW-0472">Membrane</keyword>
<dbReference type="InterPro" id="IPR036259">
    <property type="entry name" value="MFS_trans_sf"/>
</dbReference>
<comment type="caution">
    <text evidence="6">The sequence shown here is derived from an EMBL/GenBank/DDBJ whole genome shotgun (WGS) entry which is preliminary data.</text>
</comment>
<feature type="domain" description="Major facilitator superfamily (MFS) profile" evidence="5">
    <location>
        <begin position="21"/>
        <end position="420"/>
    </location>
</feature>
<feature type="transmembrane region" description="Helical" evidence="4">
    <location>
        <begin position="88"/>
        <end position="106"/>
    </location>
</feature>
<feature type="transmembrane region" description="Helical" evidence="4">
    <location>
        <begin position="318"/>
        <end position="344"/>
    </location>
</feature>
<evidence type="ECO:0000313" key="7">
    <source>
        <dbReference type="Proteomes" id="UP001196565"/>
    </source>
</evidence>
<keyword evidence="2 4" id="KW-1133">Transmembrane helix</keyword>
<keyword evidence="7" id="KW-1185">Reference proteome</keyword>
<evidence type="ECO:0000256" key="1">
    <source>
        <dbReference type="ARBA" id="ARBA00022692"/>
    </source>
</evidence>
<reference evidence="6 7" key="1">
    <citation type="submission" date="2021-07" db="EMBL/GenBank/DDBJ databases">
        <authorList>
            <person name="So Y."/>
        </authorList>
    </citation>
    <scope>NUCLEOTIDE SEQUENCE [LARGE SCALE GENOMIC DNA]</scope>
    <source>
        <strain evidence="6 7">HJA6</strain>
    </source>
</reference>
<feature type="transmembrane region" description="Helical" evidence="4">
    <location>
        <begin position="56"/>
        <end position="79"/>
    </location>
</feature>
<dbReference type="InterPro" id="IPR050327">
    <property type="entry name" value="Proton-linked_MCT"/>
</dbReference>